<gene>
    <name evidence="1" type="ORF">KQI20_14025</name>
</gene>
<sequence>MENNILKFTMNALQEQCSEKLLKLNDESINYGLVLTQKDINDIMKNTNETLKKIGRIETSADALEKVISIVYSSPYTDKENYVENINDMQELFYYFKSQVLDLLSDDEVIEILDKAYDEKCGEILQIQGVVEEYTKEFKLGGNFRI</sequence>
<evidence type="ECO:0008006" key="3">
    <source>
        <dbReference type="Google" id="ProtNLM"/>
    </source>
</evidence>
<keyword evidence="2" id="KW-1185">Reference proteome</keyword>
<dbReference type="RefSeq" id="WP_216572303.1">
    <property type="nucleotide sequence ID" value="NZ_JAHLOQ010000074.1"/>
</dbReference>
<accession>A0ABS6E0D2</accession>
<evidence type="ECO:0000313" key="1">
    <source>
        <dbReference type="EMBL" id="MBU5337545.1"/>
    </source>
</evidence>
<name>A0ABS6E0D2_9FIRM</name>
<dbReference type="InterPro" id="IPR046286">
    <property type="entry name" value="DUF6323"/>
</dbReference>
<dbReference type="EMBL" id="JAHLOQ010000074">
    <property type="protein sequence ID" value="MBU5337545.1"/>
    <property type="molecule type" value="Genomic_DNA"/>
</dbReference>
<evidence type="ECO:0000313" key="2">
    <source>
        <dbReference type="Proteomes" id="UP001196301"/>
    </source>
</evidence>
<dbReference type="Pfam" id="PF19848">
    <property type="entry name" value="DUF6323"/>
    <property type="match status" value="1"/>
</dbReference>
<organism evidence="1 2">
    <name type="scientific">Intestinibacter bartlettii</name>
    <dbReference type="NCBI Taxonomy" id="261299"/>
    <lineage>
        <taxon>Bacteria</taxon>
        <taxon>Bacillati</taxon>
        <taxon>Bacillota</taxon>
        <taxon>Clostridia</taxon>
        <taxon>Peptostreptococcales</taxon>
        <taxon>Peptostreptococcaceae</taxon>
        <taxon>Intestinibacter</taxon>
    </lineage>
</organism>
<dbReference type="Proteomes" id="UP001196301">
    <property type="component" value="Unassembled WGS sequence"/>
</dbReference>
<proteinExistence type="predicted"/>
<reference evidence="1 2" key="1">
    <citation type="submission" date="2021-06" db="EMBL/GenBank/DDBJ databases">
        <authorList>
            <person name="Sun Q."/>
            <person name="Li D."/>
        </authorList>
    </citation>
    <scope>NUCLEOTIDE SEQUENCE [LARGE SCALE GENOMIC DNA]</scope>
    <source>
        <strain evidence="1 2">N19</strain>
    </source>
</reference>
<comment type="caution">
    <text evidence="1">The sequence shown here is derived from an EMBL/GenBank/DDBJ whole genome shotgun (WGS) entry which is preliminary data.</text>
</comment>
<protein>
    <recommendedName>
        <fullName evidence="3">Phage protein</fullName>
    </recommendedName>
</protein>